<keyword evidence="2" id="KW-1185">Reference proteome</keyword>
<reference evidence="1" key="1">
    <citation type="journal article" date="2017" name="Nature">
        <title>The sunflower genome provides insights into oil metabolism, flowering and Asterid evolution.</title>
        <authorList>
            <person name="Badouin H."/>
            <person name="Gouzy J."/>
            <person name="Grassa C.J."/>
            <person name="Murat F."/>
            <person name="Staton S.E."/>
            <person name="Cottret L."/>
            <person name="Lelandais-Briere C."/>
            <person name="Owens G.L."/>
            <person name="Carrere S."/>
            <person name="Mayjonade B."/>
            <person name="Legrand L."/>
            <person name="Gill N."/>
            <person name="Kane N.C."/>
            <person name="Bowers J.E."/>
            <person name="Hubner S."/>
            <person name="Bellec A."/>
            <person name="Berard A."/>
            <person name="Berges H."/>
            <person name="Blanchet N."/>
            <person name="Boniface M.C."/>
            <person name="Brunel D."/>
            <person name="Catrice O."/>
            <person name="Chaidir N."/>
            <person name="Claudel C."/>
            <person name="Donnadieu C."/>
            <person name="Faraut T."/>
            <person name="Fievet G."/>
            <person name="Helmstetter N."/>
            <person name="King M."/>
            <person name="Knapp S.J."/>
            <person name="Lai Z."/>
            <person name="Le Paslier M.C."/>
            <person name="Lippi Y."/>
            <person name="Lorenzon L."/>
            <person name="Mandel J.R."/>
            <person name="Marage G."/>
            <person name="Marchand G."/>
            <person name="Marquand E."/>
            <person name="Bret-Mestries E."/>
            <person name="Morien E."/>
            <person name="Nambeesan S."/>
            <person name="Nguyen T."/>
            <person name="Pegot-Espagnet P."/>
            <person name="Pouilly N."/>
            <person name="Raftis F."/>
            <person name="Sallet E."/>
            <person name="Schiex T."/>
            <person name="Thomas J."/>
            <person name="Vandecasteele C."/>
            <person name="Vares D."/>
            <person name="Vear F."/>
            <person name="Vautrin S."/>
            <person name="Crespi M."/>
            <person name="Mangin B."/>
            <person name="Burke J.M."/>
            <person name="Salse J."/>
            <person name="Munos S."/>
            <person name="Vincourt P."/>
            <person name="Rieseberg L.H."/>
            <person name="Langlade N.B."/>
        </authorList>
    </citation>
    <scope>NUCLEOTIDE SEQUENCE</scope>
    <source>
        <tissue evidence="1">Leaves</tissue>
    </source>
</reference>
<evidence type="ECO:0000313" key="1">
    <source>
        <dbReference type="EMBL" id="KAF5786483.1"/>
    </source>
</evidence>
<accession>A0A9K3HX52</accession>
<gene>
    <name evidence="1" type="ORF">HanXRQr2_Chr10g0441461</name>
</gene>
<evidence type="ECO:0000313" key="2">
    <source>
        <dbReference type="Proteomes" id="UP000215914"/>
    </source>
</evidence>
<protein>
    <submittedName>
        <fullName evidence="1">Uncharacterized protein</fullName>
    </submittedName>
</protein>
<name>A0A9K3HX52_HELAN</name>
<dbReference type="EMBL" id="MNCJ02000325">
    <property type="protein sequence ID" value="KAF5786483.1"/>
    <property type="molecule type" value="Genomic_DNA"/>
</dbReference>
<proteinExistence type="predicted"/>
<comment type="caution">
    <text evidence="1">The sequence shown here is derived from an EMBL/GenBank/DDBJ whole genome shotgun (WGS) entry which is preliminary data.</text>
</comment>
<sequence>MCEICGGPHFTIKCPQYEGSSTPYYANPFVQPQQYSLQGYPANAKEMFPNFFELRELILECVRATKELEYGDPRLPRMIDLLDRMFEQIGPNIECDLSRQRDPSRERTQQIQWGYDDDDEWVTVQSSYYKAIVLPELAEGETIWGYVESKEEKIEIERKGEEEEEVEQPSNEDQMSWENEFRDELDGLRVDEEVKEFDPEGDLAYLEALLEGNPMTDIKEEEVVVEEEEHHSWPMVLVIHETSKSTKPREKARKGKNRDWLWVESRYKTEKKEPLKFKHDRSSHYMPRIRFLLGMFKFWWSDPFQNFKILYNSTITFLNIFEVRVELNGLDRVQVKEKPPD</sequence>
<dbReference type="Proteomes" id="UP000215914">
    <property type="component" value="Unassembled WGS sequence"/>
</dbReference>
<organism evidence="1 2">
    <name type="scientific">Helianthus annuus</name>
    <name type="common">Common sunflower</name>
    <dbReference type="NCBI Taxonomy" id="4232"/>
    <lineage>
        <taxon>Eukaryota</taxon>
        <taxon>Viridiplantae</taxon>
        <taxon>Streptophyta</taxon>
        <taxon>Embryophyta</taxon>
        <taxon>Tracheophyta</taxon>
        <taxon>Spermatophyta</taxon>
        <taxon>Magnoliopsida</taxon>
        <taxon>eudicotyledons</taxon>
        <taxon>Gunneridae</taxon>
        <taxon>Pentapetalae</taxon>
        <taxon>asterids</taxon>
        <taxon>campanulids</taxon>
        <taxon>Asterales</taxon>
        <taxon>Asteraceae</taxon>
        <taxon>Asteroideae</taxon>
        <taxon>Heliantheae alliance</taxon>
        <taxon>Heliantheae</taxon>
        <taxon>Helianthus</taxon>
    </lineage>
</organism>
<dbReference type="Gramene" id="mRNA:HanXRQr2_Chr10g0441461">
    <property type="protein sequence ID" value="mRNA:HanXRQr2_Chr10g0441461"/>
    <property type="gene ID" value="HanXRQr2_Chr10g0441461"/>
</dbReference>
<dbReference type="AlphaFoldDB" id="A0A9K3HX52"/>
<reference evidence="1" key="2">
    <citation type="submission" date="2020-06" db="EMBL/GenBank/DDBJ databases">
        <title>Helianthus annuus Genome sequencing and assembly Release 2.</title>
        <authorList>
            <person name="Gouzy J."/>
            <person name="Langlade N."/>
            <person name="Munos S."/>
        </authorList>
    </citation>
    <scope>NUCLEOTIDE SEQUENCE</scope>
    <source>
        <tissue evidence="1">Leaves</tissue>
    </source>
</reference>